<evidence type="ECO:0008006" key="3">
    <source>
        <dbReference type="Google" id="ProtNLM"/>
    </source>
</evidence>
<sequence length="152" mass="17954">MKYYIIILILFFFSCKENPIDKKIEWDYLNSSFKNSDNQGSLGMLCGYDTFELKRIDDSLFEMRLAEFKGWKKDSKKYNDTLKLTDNKKVLDSAGNQQKQILKFSNKNNVNLEVVIDKTKAFSDSINNYEYSGKIKINNNKFKYSCEELWVK</sequence>
<protein>
    <recommendedName>
        <fullName evidence="3">Lipoprotein</fullName>
    </recommendedName>
</protein>
<proteinExistence type="predicted"/>
<accession>A0ABT3XM03</accession>
<dbReference type="Proteomes" id="UP001073122">
    <property type="component" value="Unassembled WGS sequence"/>
</dbReference>
<organism evidence="1 2">
    <name type="scientific">Chryseobacterium formosus</name>
    <dbReference type="NCBI Taxonomy" id="1537363"/>
    <lineage>
        <taxon>Bacteria</taxon>
        <taxon>Pseudomonadati</taxon>
        <taxon>Bacteroidota</taxon>
        <taxon>Flavobacteriia</taxon>
        <taxon>Flavobacteriales</taxon>
        <taxon>Weeksellaceae</taxon>
        <taxon>Chryseobacterium group</taxon>
        <taxon>Chryseobacterium</taxon>
    </lineage>
</organism>
<dbReference type="EMBL" id="JAOVZW010000003">
    <property type="protein sequence ID" value="MCX8523161.1"/>
    <property type="molecule type" value="Genomic_DNA"/>
</dbReference>
<comment type="caution">
    <text evidence="1">The sequence shown here is derived from an EMBL/GenBank/DDBJ whole genome shotgun (WGS) entry which is preliminary data.</text>
</comment>
<dbReference type="RefSeq" id="WP_267264480.1">
    <property type="nucleotide sequence ID" value="NZ_JAOVZW010000003.1"/>
</dbReference>
<gene>
    <name evidence="1" type="ORF">OF897_04395</name>
</gene>
<name>A0ABT3XM03_9FLAO</name>
<evidence type="ECO:0000313" key="2">
    <source>
        <dbReference type="Proteomes" id="UP001073122"/>
    </source>
</evidence>
<dbReference type="PROSITE" id="PS51257">
    <property type="entry name" value="PROKAR_LIPOPROTEIN"/>
    <property type="match status" value="1"/>
</dbReference>
<reference evidence="1" key="1">
    <citation type="submission" date="2022-10" db="EMBL/GenBank/DDBJ databases">
        <title>Chryseobacterium sp. nov., a novel bacterial species.</title>
        <authorList>
            <person name="Cao Y."/>
        </authorList>
    </citation>
    <scope>NUCLEOTIDE SEQUENCE</scope>
    <source>
        <strain evidence="1">CCTCC AB2015118</strain>
    </source>
</reference>
<keyword evidence="2" id="KW-1185">Reference proteome</keyword>
<evidence type="ECO:0000313" key="1">
    <source>
        <dbReference type="EMBL" id="MCX8523161.1"/>
    </source>
</evidence>